<keyword evidence="7" id="KW-0560">Oxidoreductase</keyword>
<reference evidence="12 13" key="1">
    <citation type="journal article" date="2018" name="MBio">
        <title>Comparative Genomics Reveals the Core Gene Toolbox for the Fungus-Insect Symbiosis.</title>
        <authorList>
            <person name="Wang Y."/>
            <person name="Stata M."/>
            <person name="Wang W."/>
            <person name="Stajich J.E."/>
            <person name="White M.M."/>
            <person name="Moncalvo J.M."/>
        </authorList>
    </citation>
    <scope>NUCLEOTIDE SEQUENCE [LARGE SCALE GENOMIC DNA]</scope>
    <source>
        <strain evidence="12 13">SC-DP-2</strain>
    </source>
</reference>
<dbReference type="InterPro" id="IPR023753">
    <property type="entry name" value="FAD/NAD-binding_dom"/>
</dbReference>
<evidence type="ECO:0000256" key="6">
    <source>
        <dbReference type="ARBA" id="ARBA00022946"/>
    </source>
</evidence>
<accession>A0A2T9ZKX7</accession>
<dbReference type="GO" id="GO:0070224">
    <property type="term" value="F:sulfide:quinone oxidoreductase activity"/>
    <property type="evidence" value="ECO:0007669"/>
    <property type="project" value="TreeGrafter"/>
</dbReference>
<dbReference type="PANTHER" id="PTHR10632:SF2">
    <property type="entry name" value="SULFIDE:QUINONE OXIDOREDUCTASE, MITOCHONDRIAL"/>
    <property type="match status" value="1"/>
</dbReference>
<evidence type="ECO:0000256" key="5">
    <source>
        <dbReference type="ARBA" id="ARBA00022827"/>
    </source>
</evidence>
<dbReference type="InterPro" id="IPR036188">
    <property type="entry name" value="FAD/NAD-bd_sf"/>
</dbReference>
<evidence type="ECO:0000313" key="12">
    <source>
        <dbReference type="EMBL" id="PVV05212.1"/>
    </source>
</evidence>
<evidence type="ECO:0000256" key="7">
    <source>
        <dbReference type="ARBA" id="ARBA00023002"/>
    </source>
</evidence>
<evidence type="ECO:0000256" key="4">
    <source>
        <dbReference type="ARBA" id="ARBA00022719"/>
    </source>
</evidence>
<evidence type="ECO:0000256" key="9">
    <source>
        <dbReference type="ARBA" id="ARBA00060891"/>
    </source>
</evidence>
<proteinExistence type="inferred from homology"/>
<dbReference type="OrthoDB" id="5376590at2759"/>
<evidence type="ECO:0000256" key="10">
    <source>
        <dbReference type="ARBA" id="ARBA00070160"/>
    </source>
</evidence>
<dbReference type="FunFam" id="3.50.50.60:FF:000034">
    <property type="entry name" value="sulfide:quinone oxidoreductase, mitochondrial"/>
    <property type="match status" value="1"/>
</dbReference>
<dbReference type="STRING" id="133381.A0A2T9ZKX7"/>
<keyword evidence="4" id="KW-0874">Quinone</keyword>
<evidence type="ECO:0000313" key="13">
    <source>
        <dbReference type="Proteomes" id="UP000245609"/>
    </source>
</evidence>
<dbReference type="Proteomes" id="UP000245609">
    <property type="component" value="Unassembled WGS sequence"/>
</dbReference>
<keyword evidence="5" id="KW-0274">FAD</keyword>
<feature type="domain" description="FAD/NAD(P)-binding" evidence="11">
    <location>
        <begin position="30"/>
        <end position="145"/>
    </location>
</feature>
<comment type="cofactor">
    <cofactor evidence="1">
        <name>FAD</name>
        <dbReference type="ChEBI" id="CHEBI:57692"/>
    </cofactor>
</comment>
<dbReference type="PANTHER" id="PTHR10632">
    <property type="entry name" value="SULFIDE:QUINONE OXIDOREDUCTASE"/>
    <property type="match status" value="1"/>
</dbReference>
<dbReference type="AlphaFoldDB" id="A0A2T9ZKX7"/>
<comment type="caution">
    <text evidence="12">The sequence shown here is derived from an EMBL/GenBank/DDBJ whole genome shotgun (WGS) entry which is preliminary data.</text>
</comment>
<dbReference type="GO" id="GO:0005739">
    <property type="term" value="C:mitochondrion"/>
    <property type="evidence" value="ECO:0007669"/>
    <property type="project" value="UniProtKB-SubCell"/>
</dbReference>
<evidence type="ECO:0000259" key="11">
    <source>
        <dbReference type="Pfam" id="PF07992"/>
    </source>
</evidence>
<dbReference type="Pfam" id="PF07992">
    <property type="entry name" value="Pyr_redox_2"/>
    <property type="match status" value="1"/>
</dbReference>
<sequence>MFKSAANKITRSAKSFASVSSGIVNPSSAFKVLCVGAGTGGISVASYLSKNLGEGKVGVIEPSDVHYQQPLWTLVGGGLRSFEITNAKMSGLMPKSASWLKSSVSSIDPENRTVTLDNGNKISYEYLVLAPGIQLDFDAIEGLSEALGKDGVSTIYSPKYVEKTWEFIRTFKKGGNAVFTMPSTPIKCPGAPQKIAYLADDWFRDMGVRDTSSVSYYTGIGKIFGIDKYADSMWKVANKRNIDVNLSHDLVAVDPLTKQATFKTVGDPKNSSLVKVKYDLLHVTPKMKPVDFLKKSSIVNAAGFVDVDKETLQHKKYPNIFAIGDCNSVPTSKTAAAACVQGYVVKTNILDKIKNSQNPANLKYDGYTSCPLITGKNTVVLAEFSGYTGQPIETFFYNQANESKFSYWVTSSALPSVYWSMLTSGTWNGPANFKKVFNPLDSN</sequence>
<evidence type="ECO:0000256" key="1">
    <source>
        <dbReference type="ARBA" id="ARBA00001974"/>
    </source>
</evidence>
<organism evidence="12 13">
    <name type="scientific">Smittium megazygosporum</name>
    <dbReference type="NCBI Taxonomy" id="133381"/>
    <lineage>
        <taxon>Eukaryota</taxon>
        <taxon>Fungi</taxon>
        <taxon>Fungi incertae sedis</taxon>
        <taxon>Zoopagomycota</taxon>
        <taxon>Kickxellomycotina</taxon>
        <taxon>Harpellomycetes</taxon>
        <taxon>Harpellales</taxon>
        <taxon>Legeriomycetaceae</taxon>
        <taxon>Smittium</taxon>
    </lineage>
</organism>
<dbReference type="GO" id="GO:0048038">
    <property type="term" value="F:quinone binding"/>
    <property type="evidence" value="ECO:0007669"/>
    <property type="project" value="UniProtKB-KW"/>
</dbReference>
<evidence type="ECO:0000256" key="8">
    <source>
        <dbReference type="ARBA" id="ARBA00023128"/>
    </source>
</evidence>
<name>A0A2T9ZKX7_9FUNG</name>
<keyword evidence="8" id="KW-0496">Mitochondrion</keyword>
<dbReference type="EMBL" id="MBFS01000026">
    <property type="protein sequence ID" value="PVV05212.1"/>
    <property type="molecule type" value="Genomic_DNA"/>
</dbReference>
<comment type="similarity">
    <text evidence="9">Belongs to the SQRD family.</text>
</comment>
<dbReference type="GO" id="GO:0071949">
    <property type="term" value="F:FAD binding"/>
    <property type="evidence" value="ECO:0007669"/>
    <property type="project" value="TreeGrafter"/>
</dbReference>
<dbReference type="InterPro" id="IPR015904">
    <property type="entry name" value="Sulphide_quinone_reductase"/>
</dbReference>
<comment type="subcellular location">
    <subcellularLocation>
        <location evidence="2">Mitochondrion</location>
    </subcellularLocation>
</comment>
<dbReference type="Gene3D" id="3.50.50.60">
    <property type="entry name" value="FAD/NAD(P)-binding domain"/>
    <property type="match status" value="2"/>
</dbReference>
<evidence type="ECO:0000256" key="2">
    <source>
        <dbReference type="ARBA" id="ARBA00004173"/>
    </source>
</evidence>
<gene>
    <name evidence="12" type="ORF">BB560_000264</name>
</gene>
<keyword evidence="6" id="KW-0809">Transit peptide</keyword>
<dbReference type="GO" id="GO:0070221">
    <property type="term" value="P:sulfide oxidation, using sulfide:quinone oxidoreductase"/>
    <property type="evidence" value="ECO:0007669"/>
    <property type="project" value="TreeGrafter"/>
</dbReference>
<keyword evidence="3" id="KW-0285">Flavoprotein</keyword>
<dbReference type="SUPFAM" id="SSF51905">
    <property type="entry name" value="FAD/NAD(P)-binding domain"/>
    <property type="match status" value="2"/>
</dbReference>
<evidence type="ECO:0000256" key="3">
    <source>
        <dbReference type="ARBA" id="ARBA00022630"/>
    </source>
</evidence>
<keyword evidence="13" id="KW-1185">Reference proteome</keyword>
<protein>
    <recommendedName>
        <fullName evidence="10">Sulfide:quinone oxidoreductase, mitochondrial</fullName>
    </recommendedName>
</protein>